<proteinExistence type="predicted"/>
<organism evidence="2 3">
    <name type="scientific">Haematococcus lacustris</name>
    <name type="common">Green alga</name>
    <name type="synonym">Haematococcus pluvialis</name>
    <dbReference type="NCBI Taxonomy" id="44745"/>
    <lineage>
        <taxon>Eukaryota</taxon>
        <taxon>Viridiplantae</taxon>
        <taxon>Chlorophyta</taxon>
        <taxon>core chlorophytes</taxon>
        <taxon>Chlorophyceae</taxon>
        <taxon>CS clade</taxon>
        <taxon>Chlamydomonadales</taxon>
        <taxon>Haematococcaceae</taxon>
        <taxon>Haematococcus</taxon>
    </lineage>
</organism>
<dbReference type="InterPro" id="IPR023214">
    <property type="entry name" value="HAD_sf"/>
</dbReference>
<feature type="domain" description="FCP1 homology" evidence="1">
    <location>
        <begin position="35"/>
        <end position="83"/>
    </location>
</feature>
<feature type="non-terminal residue" evidence="2">
    <location>
        <position position="1"/>
    </location>
</feature>
<dbReference type="AlphaFoldDB" id="A0A699YGN5"/>
<dbReference type="Pfam" id="PF03031">
    <property type="entry name" value="NIF"/>
    <property type="match status" value="1"/>
</dbReference>
<keyword evidence="3" id="KW-1185">Reference proteome</keyword>
<sequence>MRHNLLEGLQKIMPRQLPRLAAVLDREMNKADPHGKEEWDTIRDMDKVWRVFSKYDARNTILLDNEARKFCEHPDNGIVVPEFGPAEVQRRVS</sequence>
<dbReference type="EMBL" id="BLLF01000026">
    <property type="protein sequence ID" value="GFH06186.1"/>
    <property type="molecule type" value="Genomic_DNA"/>
</dbReference>
<feature type="non-terminal residue" evidence="2">
    <location>
        <position position="93"/>
    </location>
</feature>
<reference evidence="2 3" key="1">
    <citation type="submission" date="2020-02" db="EMBL/GenBank/DDBJ databases">
        <title>Draft genome sequence of Haematococcus lacustris strain NIES-144.</title>
        <authorList>
            <person name="Morimoto D."/>
            <person name="Nakagawa S."/>
            <person name="Yoshida T."/>
            <person name="Sawayama S."/>
        </authorList>
    </citation>
    <scope>NUCLEOTIDE SEQUENCE [LARGE SCALE GENOMIC DNA]</scope>
    <source>
        <strain evidence="2 3">NIES-144</strain>
    </source>
</reference>
<evidence type="ECO:0000313" key="3">
    <source>
        <dbReference type="Proteomes" id="UP000485058"/>
    </source>
</evidence>
<accession>A0A699YGN5</accession>
<dbReference type="Proteomes" id="UP000485058">
    <property type="component" value="Unassembled WGS sequence"/>
</dbReference>
<gene>
    <name evidence="2" type="ORF">HaLaN_00776</name>
</gene>
<dbReference type="Gene3D" id="3.40.50.1000">
    <property type="entry name" value="HAD superfamily/HAD-like"/>
    <property type="match status" value="1"/>
</dbReference>
<comment type="caution">
    <text evidence="2">The sequence shown here is derived from an EMBL/GenBank/DDBJ whole genome shotgun (WGS) entry which is preliminary data.</text>
</comment>
<protein>
    <submittedName>
        <fullName evidence="2">FCP1 homology domain-containing protein</fullName>
    </submittedName>
</protein>
<evidence type="ECO:0000259" key="1">
    <source>
        <dbReference type="Pfam" id="PF03031"/>
    </source>
</evidence>
<evidence type="ECO:0000313" key="2">
    <source>
        <dbReference type="EMBL" id="GFH06186.1"/>
    </source>
</evidence>
<name>A0A699YGN5_HAELA</name>
<dbReference type="InterPro" id="IPR004274">
    <property type="entry name" value="FCP1_dom"/>
</dbReference>